<dbReference type="OrthoDB" id="914037at2759"/>
<keyword evidence="3" id="KW-1185">Reference proteome</keyword>
<dbReference type="AlphaFoldDB" id="A0A2Z7AAR4"/>
<dbReference type="EMBL" id="KV019586">
    <property type="protein sequence ID" value="KZV16045.1"/>
    <property type="molecule type" value="Genomic_DNA"/>
</dbReference>
<name>A0A2Z7AAR4_9LAMI</name>
<protein>
    <submittedName>
        <fullName evidence="2">Uncharacterized protein</fullName>
    </submittedName>
</protein>
<evidence type="ECO:0000313" key="3">
    <source>
        <dbReference type="Proteomes" id="UP000250235"/>
    </source>
</evidence>
<sequence length="536" mass="61548">MGKKAVKQNPEKCSMEKMSRRSKNKKNYGKAQDEAVDDVNAKKIGKQFYSRCSPTYFSNVMSELKPILGEQQRMRISDSPFSKWIGMPVLAISSGRLDYILNRFHVPSCSFIITDDVMIPFRSSDFSIVLGLHHSGQSVDLDLKIESRFLARHFARKVTKADRAAIRERMMLLAGSSEENEVLPIQPFNEEENLVDLKRVEKSEDGMSEVRILEKVVIRQSEEIKLLKKRCGELEDQNMRHVLNVKEAVVEKGEKSGKGVGEVEKSRGKAGFEIAHDAVCSFYDVDVVVHNVVAELDKANKDVERYHNEDPSDEGREVDRSNESTRGSDFSLSKVDEITAFQSSIVDNVRKMDDRVKKRKWSMFVTPPSSTPKRKTRLVSMGQSFVDVDEASNSRGEEELDEFRGRSDFIGHEKPSDEDRNRRKEELRALKWRTIDSPLVAYKYRQNLRVSTPFEIPQLEKQQAHAEKPVFVVEFLHRLEASAVLQIVTVRFHSSFVRNFQTSCIRVLAKIECSRALEPSRFHLADHCLRKFRLNL</sequence>
<reference evidence="2 3" key="1">
    <citation type="journal article" date="2015" name="Proc. Natl. Acad. Sci. U.S.A.">
        <title>The resurrection genome of Boea hygrometrica: A blueprint for survival of dehydration.</title>
        <authorList>
            <person name="Xiao L."/>
            <person name="Yang G."/>
            <person name="Zhang L."/>
            <person name="Yang X."/>
            <person name="Zhao S."/>
            <person name="Ji Z."/>
            <person name="Zhou Q."/>
            <person name="Hu M."/>
            <person name="Wang Y."/>
            <person name="Chen M."/>
            <person name="Xu Y."/>
            <person name="Jin H."/>
            <person name="Xiao X."/>
            <person name="Hu G."/>
            <person name="Bao F."/>
            <person name="Hu Y."/>
            <person name="Wan P."/>
            <person name="Li L."/>
            <person name="Deng X."/>
            <person name="Kuang T."/>
            <person name="Xiang C."/>
            <person name="Zhu J.K."/>
            <person name="Oliver M.J."/>
            <person name="He Y."/>
        </authorList>
    </citation>
    <scope>NUCLEOTIDE SEQUENCE [LARGE SCALE GENOMIC DNA]</scope>
    <source>
        <strain evidence="3">cv. XS01</strain>
    </source>
</reference>
<gene>
    <name evidence="2" type="ORF">F511_26174</name>
</gene>
<proteinExistence type="predicted"/>
<feature type="compositionally biased region" description="Basic and acidic residues" evidence="1">
    <location>
        <begin position="303"/>
        <end position="323"/>
    </location>
</feature>
<evidence type="ECO:0000256" key="1">
    <source>
        <dbReference type="SAM" id="MobiDB-lite"/>
    </source>
</evidence>
<feature type="region of interest" description="Disordered" evidence="1">
    <location>
        <begin position="1"/>
        <end position="34"/>
    </location>
</feature>
<dbReference type="Proteomes" id="UP000250235">
    <property type="component" value="Unassembled WGS sequence"/>
</dbReference>
<evidence type="ECO:0000313" key="2">
    <source>
        <dbReference type="EMBL" id="KZV16045.1"/>
    </source>
</evidence>
<accession>A0A2Z7AAR4</accession>
<feature type="compositionally biased region" description="Basic and acidic residues" evidence="1">
    <location>
        <begin position="402"/>
        <end position="422"/>
    </location>
</feature>
<organism evidence="2 3">
    <name type="scientific">Dorcoceras hygrometricum</name>
    <dbReference type="NCBI Taxonomy" id="472368"/>
    <lineage>
        <taxon>Eukaryota</taxon>
        <taxon>Viridiplantae</taxon>
        <taxon>Streptophyta</taxon>
        <taxon>Embryophyta</taxon>
        <taxon>Tracheophyta</taxon>
        <taxon>Spermatophyta</taxon>
        <taxon>Magnoliopsida</taxon>
        <taxon>eudicotyledons</taxon>
        <taxon>Gunneridae</taxon>
        <taxon>Pentapetalae</taxon>
        <taxon>asterids</taxon>
        <taxon>lamiids</taxon>
        <taxon>Lamiales</taxon>
        <taxon>Gesneriaceae</taxon>
        <taxon>Didymocarpoideae</taxon>
        <taxon>Trichosporeae</taxon>
        <taxon>Loxocarpinae</taxon>
        <taxon>Dorcoceras</taxon>
    </lineage>
</organism>
<feature type="compositionally biased region" description="Basic and acidic residues" evidence="1">
    <location>
        <begin position="9"/>
        <end position="19"/>
    </location>
</feature>
<feature type="region of interest" description="Disordered" evidence="1">
    <location>
        <begin position="389"/>
        <end position="422"/>
    </location>
</feature>
<feature type="region of interest" description="Disordered" evidence="1">
    <location>
        <begin position="303"/>
        <end position="329"/>
    </location>
</feature>